<feature type="region of interest" description="Disordered" evidence="1">
    <location>
        <begin position="85"/>
        <end position="169"/>
    </location>
</feature>
<feature type="region of interest" description="Disordered" evidence="1">
    <location>
        <begin position="47"/>
        <end position="71"/>
    </location>
</feature>
<protein>
    <submittedName>
        <fullName evidence="2">Uncharacterized protein</fullName>
    </submittedName>
</protein>
<name>A0AAV7LM11_PLEWA</name>
<sequence>MVGDSARRSLQELGDLQLTTLSRRLSVSHQHCRVSLTFGNLRRQSSLPEEYSGTGRTRLSTSLSPVPRRSVWYSSPHPLLLGLRFTDPSSGPVPVASPEGARGSSSSLALRHRVSVAPDVSKESGGGRRDQQRQRGDPRSPGSPSLLWEEAQGRHPKGSGATPAGPHLQ</sequence>
<comment type="caution">
    <text evidence="2">The sequence shown here is derived from an EMBL/GenBank/DDBJ whole genome shotgun (WGS) entry which is preliminary data.</text>
</comment>
<proteinExistence type="predicted"/>
<feature type="compositionally biased region" description="Basic and acidic residues" evidence="1">
    <location>
        <begin position="120"/>
        <end position="138"/>
    </location>
</feature>
<dbReference type="EMBL" id="JANPWB010000015">
    <property type="protein sequence ID" value="KAJ1092531.1"/>
    <property type="molecule type" value="Genomic_DNA"/>
</dbReference>
<keyword evidence="3" id="KW-1185">Reference proteome</keyword>
<reference evidence="2" key="1">
    <citation type="journal article" date="2022" name="bioRxiv">
        <title>Sequencing and chromosome-scale assembly of the giantPleurodeles waltlgenome.</title>
        <authorList>
            <person name="Brown T."/>
            <person name="Elewa A."/>
            <person name="Iarovenko S."/>
            <person name="Subramanian E."/>
            <person name="Araus A.J."/>
            <person name="Petzold A."/>
            <person name="Susuki M."/>
            <person name="Suzuki K.-i.T."/>
            <person name="Hayashi T."/>
            <person name="Toyoda A."/>
            <person name="Oliveira C."/>
            <person name="Osipova E."/>
            <person name="Leigh N.D."/>
            <person name="Simon A."/>
            <person name="Yun M.H."/>
        </authorList>
    </citation>
    <scope>NUCLEOTIDE SEQUENCE</scope>
    <source>
        <strain evidence="2">20211129_DDA</strain>
        <tissue evidence="2">Liver</tissue>
    </source>
</reference>
<feature type="compositionally biased region" description="Polar residues" evidence="1">
    <location>
        <begin position="54"/>
        <end position="64"/>
    </location>
</feature>
<accession>A0AAV7LM11</accession>
<evidence type="ECO:0000313" key="2">
    <source>
        <dbReference type="EMBL" id="KAJ1092531.1"/>
    </source>
</evidence>
<organism evidence="2 3">
    <name type="scientific">Pleurodeles waltl</name>
    <name type="common">Iberian ribbed newt</name>
    <dbReference type="NCBI Taxonomy" id="8319"/>
    <lineage>
        <taxon>Eukaryota</taxon>
        <taxon>Metazoa</taxon>
        <taxon>Chordata</taxon>
        <taxon>Craniata</taxon>
        <taxon>Vertebrata</taxon>
        <taxon>Euteleostomi</taxon>
        <taxon>Amphibia</taxon>
        <taxon>Batrachia</taxon>
        <taxon>Caudata</taxon>
        <taxon>Salamandroidea</taxon>
        <taxon>Salamandridae</taxon>
        <taxon>Pleurodelinae</taxon>
        <taxon>Pleurodeles</taxon>
    </lineage>
</organism>
<dbReference type="Proteomes" id="UP001066276">
    <property type="component" value="Chromosome 11"/>
</dbReference>
<gene>
    <name evidence="2" type="ORF">NDU88_005641</name>
</gene>
<dbReference type="AlphaFoldDB" id="A0AAV7LM11"/>
<evidence type="ECO:0000313" key="3">
    <source>
        <dbReference type="Proteomes" id="UP001066276"/>
    </source>
</evidence>
<evidence type="ECO:0000256" key="1">
    <source>
        <dbReference type="SAM" id="MobiDB-lite"/>
    </source>
</evidence>